<gene>
    <name evidence="3" type="ORF">L3556_15765</name>
</gene>
<evidence type="ECO:0000259" key="2">
    <source>
        <dbReference type="Pfam" id="PF07885"/>
    </source>
</evidence>
<keyword evidence="4" id="KW-1185">Reference proteome</keyword>
<evidence type="ECO:0000313" key="3">
    <source>
        <dbReference type="EMBL" id="MDG2992377.1"/>
    </source>
</evidence>
<dbReference type="GO" id="GO:0034220">
    <property type="term" value="P:monoatomic ion transmembrane transport"/>
    <property type="evidence" value="ECO:0007669"/>
    <property type="project" value="UniProtKB-KW"/>
</dbReference>
<keyword evidence="1" id="KW-0812">Transmembrane</keyword>
<dbReference type="SUPFAM" id="SSF81324">
    <property type="entry name" value="Voltage-gated potassium channels"/>
    <property type="match status" value="1"/>
</dbReference>
<dbReference type="RefSeq" id="WP_277868291.1">
    <property type="nucleotide sequence ID" value="NZ_JAKKUT010000008.1"/>
</dbReference>
<comment type="caution">
    <text evidence="3">The sequence shown here is derived from an EMBL/GenBank/DDBJ whole genome shotgun (WGS) entry which is preliminary data.</text>
</comment>
<reference evidence="3" key="2">
    <citation type="submission" date="2022-01" db="EMBL/GenBank/DDBJ databases">
        <authorList>
            <person name="Zivanovic Y."/>
            <person name="Moreira D."/>
            <person name="Lopez-Garcia P."/>
        </authorList>
    </citation>
    <scope>NUCLEOTIDE SEQUENCE</scope>
    <source>
        <strain evidence="3">G9</strain>
    </source>
</reference>
<reference evidence="3" key="1">
    <citation type="journal article" date="2022" name="Genome Biol. Evol.">
        <title>A New Gene Family Diagnostic for Intracellular Biomineralization of Amorphous Ca Carbonates by Cyanobacteria.</title>
        <authorList>
            <person name="Benzerara K."/>
            <person name="Duprat E."/>
            <person name="Bitard-Feildel T."/>
            <person name="Caumes G."/>
            <person name="Cassier-Chauvat C."/>
            <person name="Chauvat F."/>
            <person name="Dezi M."/>
            <person name="Diop S.I."/>
            <person name="Gaschignard G."/>
            <person name="Gorgen S."/>
            <person name="Gugger M."/>
            <person name="Lopez-Garcia P."/>
            <person name="Millet M."/>
            <person name="Skouri-Panet F."/>
            <person name="Moreira D."/>
            <person name="Callebaut I."/>
        </authorList>
    </citation>
    <scope>NUCLEOTIDE SEQUENCE</scope>
    <source>
        <strain evidence="3">G9</strain>
    </source>
</reference>
<keyword evidence="1" id="KW-1133">Transmembrane helix</keyword>
<keyword evidence="3" id="KW-0406">Ion transport</keyword>
<organism evidence="3 4">
    <name type="scientific">Candidatus Synechococcus calcipolaris G9</name>
    <dbReference type="NCBI Taxonomy" id="1497997"/>
    <lineage>
        <taxon>Bacteria</taxon>
        <taxon>Bacillati</taxon>
        <taxon>Cyanobacteriota</taxon>
        <taxon>Cyanophyceae</taxon>
        <taxon>Synechococcales</taxon>
        <taxon>Synechococcaceae</taxon>
        <taxon>Synechococcus</taxon>
    </lineage>
</organism>
<sequence>MGLVPRHELFLQNQYSQLLTAQLFLILLPTLFPQRKLALTVAILMLTVVVVLIVRTFRIRHTKFLVYCGLIFGVGLIQIFTVFMGILQPYHQVIIVMANLVYLTFVAISIYLTMNSIFRQELVTSDSIRGGICVYFLLGYFFYFAYRIVYTIYPESFKFPHDYADLLDLIYFSFVSLTTIGYGDITPTIPITMSLAIIEGLFGQMYPAVVIAQLVSQYINSSSRSS</sequence>
<evidence type="ECO:0000256" key="1">
    <source>
        <dbReference type="SAM" id="Phobius"/>
    </source>
</evidence>
<name>A0ABT6F3M0_9SYNE</name>
<evidence type="ECO:0000313" key="4">
    <source>
        <dbReference type="Proteomes" id="UP001154265"/>
    </source>
</evidence>
<feature type="transmembrane region" description="Helical" evidence="1">
    <location>
        <begin position="169"/>
        <end position="185"/>
    </location>
</feature>
<feature type="transmembrane region" description="Helical" evidence="1">
    <location>
        <begin position="64"/>
        <end position="87"/>
    </location>
</feature>
<keyword evidence="1" id="KW-0472">Membrane</keyword>
<dbReference type="Gene3D" id="1.10.287.70">
    <property type="match status" value="1"/>
</dbReference>
<feature type="transmembrane region" description="Helical" evidence="1">
    <location>
        <begin position="132"/>
        <end position="149"/>
    </location>
</feature>
<accession>A0ABT6F3M0</accession>
<keyword evidence="3" id="KW-0813">Transport</keyword>
<feature type="domain" description="Potassium channel" evidence="2">
    <location>
        <begin position="136"/>
        <end position="216"/>
    </location>
</feature>
<dbReference type="InterPro" id="IPR013099">
    <property type="entry name" value="K_chnl_dom"/>
</dbReference>
<feature type="transmembrane region" description="Helical" evidence="1">
    <location>
        <begin position="38"/>
        <end position="57"/>
    </location>
</feature>
<keyword evidence="3" id="KW-0407">Ion channel</keyword>
<dbReference type="EMBL" id="JAKKUT010000008">
    <property type="protein sequence ID" value="MDG2992377.1"/>
    <property type="molecule type" value="Genomic_DNA"/>
</dbReference>
<dbReference type="Proteomes" id="UP001154265">
    <property type="component" value="Unassembled WGS sequence"/>
</dbReference>
<feature type="transmembrane region" description="Helical" evidence="1">
    <location>
        <begin position="93"/>
        <end position="112"/>
    </location>
</feature>
<proteinExistence type="predicted"/>
<dbReference type="Pfam" id="PF07885">
    <property type="entry name" value="Ion_trans_2"/>
    <property type="match status" value="1"/>
</dbReference>
<protein>
    <submittedName>
        <fullName evidence="3">Potassium channel family protein</fullName>
    </submittedName>
</protein>